<accession>A0A0N4XWV6</accession>
<sequence>MPSGKNRSDEALVQAEEMTPSNEAENRRLAAGQRRVLVRRFLVLRAINVNASGGLQEGARTRCGALLIEDDDRAE</sequence>
<reference evidence="2 3" key="2">
    <citation type="submission" date="2018-11" db="EMBL/GenBank/DDBJ databases">
        <authorList>
            <consortium name="Pathogen Informatics"/>
        </authorList>
    </citation>
    <scope>NUCLEOTIDE SEQUENCE [LARGE SCALE GENOMIC DNA]</scope>
</reference>
<organism evidence="4">
    <name type="scientific">Nippostrongylus brasiliensis</name>
    <name type="common">Rat hookworm</name>
    <dbReference type="NCBI Taxonomy" id="27835"/>
    <lineage>
        <taxon>Eukaryota</taxon>
        <taxon>Metazoa</taxon>
        <taxon>Ecdysozoa</taxon>
        <taxon>Nematoda</taxon>
        <taxon>Chromadorea</taxon>
        <taxon>Rhabditida</taxon>
        <taxon>Rhabditina</taxon>
        <taxon>Rhabditomorpha</taxon>
        <taxon>Strongyloidea</taxon>
        <taxon>Heligmosomidae</taxon>
        <taxon>Nippostrongylus</taxon>
    </lineage>
</organism>
<name>A0A0N4XWV6_NIPBR</name>
<protein>
    <submittedName>
        <fullName evidence="2 4">Uncharacterized protein</fullName>
    </submittedName>
</protein>
<keyword evidence="3" id="KW-1185">Reference proteome</keyword>
<evidence type="ECO:0000313" key="4">
    <source>
        <dbReference type="WBParaSite" id="NBR_0000741001-mRNA-1"/>
    </source>
</evidence>
<reference evidence="4" key="1">
    <citation type="submission" date="2017-02" db="UniProtKB">
        <authorList>
            <consortium name="WormBaseParasite"/>
        </authorList>
    </citation>
    <scope>IDENTIFICATION</scope>
</reference>
<evidence type="ECO:0000313" key="3">
    <source>
        <dbReference type="Proteomes" id="UP000271162"/>
    </source>
</evidence>
<evidence type="ECO:0000313" key="2">
    <source>
        <dbReference type="EMBL" id="VDL71000.1"/>
    </source>
</evidence>
<gene>
    <name evidence="2" type="ORF">NBR_LOCUS7411</name>
</gene>
<dbReference type="Proteomes" id="UP000271162">
    <property type="component" value="Unassembled WGS sequence"/>
</dbReference>
<feature type="region of interest" description="Disordered" evidence="1">
    <location>
        <begin position="1"/>
        <end position="27"/>
    </location>
</feature>
<dbReference type="AlphaFoldDB" id="A0A0N4XWV6"/>
<feature type="compositionally biased region" description="Basic and acidic residues" evidence="1">
    <location>
        <begin position="1"/>
        <end position="10"/>
    </location>
</feature>
<dbReference type="EMBL" id="UYSL01019887">
    <property type="protein sequence ID" value="VDL71000.1"/>
    <property type="molecule type" value="Genomic_DNA"/>
</dbReference>
<dbReference type="WBParaSite" id="NBR_0000741001-mRNA-1">
    <property type="protein sequence ID" value="NBR_0000741001-mRNA-1"/>
    <property type="gene ID" value="NBR_0000741001"/>
</dbReference>
<proteinExistence type="predicted"/>
<evidence type="ECO:0000256" key="1">
    <source>
        <dbReference type="SAM" id="MobiDB-lite"/>
    </source>
</evidence>